<dbReference type="PANTHER" id="PTHR42781">
    <property type="entry name" value="SPERMIDINE/PUTRESCINE IMPORT ATP-BINDING PROTEIN POTA"/>
    <property type="match status" value="1"/>
</dbReference>
<dbReference type="SUPFAM" id="SSF50331">
    <property type="entry name" value="MOP-like"/>
    <property type="match status" value="1"/>
</dbReference>
<name>A0A401FQ68_9BACT</name>
<dbReference type="PANTHER" id="PTHR42781:SF9">
    <property type="entry name" value="AMINO ACID ABC TRANSPORTER, ATP-BINDING PROTEIN-RELATED"/>
    <property type="match status" value="1"/>
</dbReference>
<keyword evidence="6" id="KW-1185">Reference proteome</keyword>
<dbReference type="OrthoDB" id="9809450at2"/>
<evidence type="ECO:0000259" key="4">
    <source>
        <dbReference type="PROSITE" id="PS50893"/>
    </source>
</evidence>
<dbReference type="InterPro" id="IPR003593">
    <property type="entry name" value="AAA+_ATPase"/>
</dbReference>
<evidence type="ECO:0000256" key="1">
    <source>
        <dbReference type="ARBA" id="ARBA00022448"/>
    </source>
</evidence>
<sequence length="334" mass="36896">MLYSLRNLRKIYSGRTVLDLPELFIEKGKIYGLLGPNGSGKTTLLSILSFLDAPSAGTVFFNDRPVSFSGKALQALRRQVVLVDQHPILFSTSVYKNVEFGLKVRKLSTGKRRRIIEESLDRVGMRGFAEADGRGLSGGETQRVAIARALACSPDVILFDEPTASVDISNQIAIENIIRDLHDDAGITVILSTHNLFQAAKLAQEKIYLFEGRTSQAAYENIFSGEAFSEGQNHFCRISEKVTIPIRPGHRERIKVALNPGSVKLLPDTEKGEGAGIFEGRVIQLTQEKKGVRVLTDIGIPLSILLKNREYSLSDLRVGNPVRIQVFDYGVEVI</sequence>
<keyword evidence="2" id="KW-0547">Nucleotide-binding</keyword>
<evidence type="ECO:0000313" key="6">
    <source>
        <dbReference type="Proteomes" id="UP000288096"/>
    </source>
</evidence>
<accession>A0A401FQ68</accession>
<evidence type="ECO:0000313" key="5">
    <source>
        <dbReference type="EMBL" id="GBC59100.1"/>
    </source>
</evidence>
<dbReference type="SUPFAM" id="SSF52540">
    <property type="entry name" value="P-loop containing nucleoside triphosphate hydrolases"/>
    <property type="match status" value="1"/>
</dbReference>
<evidence type="ECO:0000256" key="3">
    <source>
        <dbReference type="ARBA" id="ARBA00022840"/>
    </source>
</evidence>
<dbReference type="InterPro" id="IPR003439">
    <property type="entry name" value="ABC_transporter-like_ATP-bd"/>
</dbReference>
<dbReference type="AlphaFoldDB" id="A0A401FQ68"/>
<dbReference type="InterPro" id="IPR050093">
    <property type="entry name" value="ABC_SmlMolc_Importer"/>
</dbReference>
<dbReference type="EMBL" id="BEXT01000001">
    <property type="protein sequence ID" value="GBC59100.1"/>
    <property type="molecule type" value="Genomic_DNA"/>
</dbReference>
<dbReference type="InterPro" id="IPR027417">
    <property type="entry name" value="P-loop_NTPase"/>
</dbReference>
<dbReference type="GO" id="GO:0005524">
    <property type="term" value="F:ATP binding"/>
    <property type="evidence" value="ECO:0007669"/>
    <property type="project" value="UniProtKB-KW"/>
</dbReference>
<keyword evidence="3" id="KW-0067">ATP-binding</keyword>
<protein>
    <submittedName>
        <fullName evidence="5">ABC transporter</fullName>
    </submittedName>
</protein>
<keyword evidence="1" id="KW-0813">Transport</keyword>
<dbReference type="GO" id="GO:0016887">
    <property type="term" value="F:ATP hydrolysis activity"/>
    <property type="evidence" value="ECO:0007669"/>
    <property type="project" value="InterPro"/>
</dbReference>
<dbReference type="InterPro" id="IPR008995">
    <property type="entry name" value="Mo/tungstate-bd_C_term_dom"/>
</dbReference>
<reference evidence="6" key="1">
    <citation type="submission" date="2017-11" db="EMBL/GenBank/DDBJ databases">
        <authorList>
            <person name="Watanabe M."/>
            <person name="Kojima H."/>
        </authorList>
    </citation>
    <scope>NUCLEOTIDE SEQUENCE [LARGE SCALE GENOMIC DNA]</scope>
    <source>
        <strain evidence="6">Tokyo 01</strain>
    </source>
</reference>
<reference evidence="6" key="2">
    <citation type="submission" date="2019-01" db="EMBL/GenBank/DDBJ databases">
        <title>Genome sequence of Desulfonema ishimotonii strain Tokyo 01.</title>
        <authorList>
            <person name="Fukui M."/>
        </authorList>
    </citation>
    <scope>NUCLEOTIDE SEQUENCE [LARGE SCALE GENOMIC DNA]</scope>
    <source>
        <strain evidence="6">Tokyo 01</strain>
    </source>
</reference>
<organism evidence="5 6">
    <name type="scientific">Desulfonema ishimotonii</name>
    <dbReference type="NCBI Taxonomy" id="45657"/>
    <lineage>
        <taxon>Bacteria</taxon>
        <taxon>Pseudomonadati</taxon>
        <taxon>Thermodesulfobacteriota</taxon>
        <taxon>Desulfobacteria</taxon>
        <taxon>Desulfobacterales</taxon>
        <taxon>Desulfococcaceae</taxon>
        <taxon>Desulfonema</taxon>
    </lineage>
</organism>
<feature type="domain" description="ABC transporter" evidence="4">
    <location>
        <begin position="3"/>
        <end position="236"/>
    </location>
</feature>
<dbReference type="Pfam" id="PF00005">
    <property type="entry name" value="ABC_tran"/>
    <property type="match status" value="1"/>
</dbReference>
<evidence type="ECO:0000256" key="2">
    <source>
        <dbReference type="ARBA" id="ARBA00022741"/>
    </source>
</evidence>
<proteinExistence type="predicted"/>
<dbReference type="SMART" id="SM00382">
    <property type="entry name" value="AAA"/>
    <property type="match status" value="1"/>
</dbReference>
<dbReference type="PROSITE" id="PS50893">
    <property type="entry name" value="ABC_TRANSPORTER_2"/>
    <property type="match status" value="1"/>
</dbReference>
<gene>
    <name evidence="5" type="ORF">DENIS_0030</name>
</gene>
<comment type="caution">
    <text evidence="5">The sequence shown here is derived from an EMBL/GenBank/DDBJ whole genome shotgun (WGS) entry which is preliminary data.</text>
</comment>
<dbReference type="Proteomes" id="UP000288096">
    <property type="component" value="Unassembled WGS sequence"/>
</dbReference>
<dbReference type="RefSeq" id="WP_124326639.1">
    <property type="nucleotide sequence ID" value="NZ_BEXT01000001.1"/>
</dbReference>
<dbReference type="Gene3D" id="3.40.50.300">
    <property type="entry name" value="P-loop containing nucleotide triphosphate hydrolases"/>
    <property type="match status" value="1"/>
</dbReference>